<comment type="subcellular location">
    <subcellularLocation>
        <location evidence="2">Endomembrane system</location>
    </subcellularLocation>
    <subcellularLocation>
        <location evidence="1">Membrane</location>
        <topology evidence="1">Single-pass membrane protein</topology>
    </subcellularLocation>
</comment>
<dbReference type="Gene3D" id="4.10.400.10">
    <property type="entry name" value="Low-density Lipoprotein Receptor"/>
    <property type="match status" value="12"/>
</dbReference>
<reference evidence="13" key="1">
    <citation type="submission" date="2014-05" db="EMBL/GenBank/DDBJ databases">
        <authorList>
            <person name="Chronopoulou M."/>
        </authorList>
    </citation>
    <scope>NUCLEOTIDE SEQUENCE</scope>
    <source>
        <tissue evidence="13">Whole organism</tissue>
    </source>
</reference>
<feature type="disulfide bond" evidence="8">
    <location>
        <begin position="1503"/>
        <end position="1521"/>
    </location>
</feature>
<dbReference type="InterPro" id="IPR013766">
    <property type="entry name" value="Thioredoxin_domain"/>
</dbReference>
<dbReference type="PANTHER" id="PTHR24270:SF61">
    <property type="entry name" value="EGF-LIKE DOMAIN-CONTAINING PROTEIN"/>
    <property type="match status" value="1"/>
</dbReference>
<feature type="disulfide bond" evidence="8">
    <location>
        <begin position="514"/>
        <end position="529"/>
    </location>
</feature>
<feature type="disulfide bond" evidence="8">
    <location>
        <begin position="765"/>
        <end position="780"/>
    </location>
</feature>
<dbReference type="PROSITE" id="PS51465">
    <property type="entry name" value="KAZAL_2"/>
    <property type="match status" value="2"/>
</dbReference>
<feature type="disulfide bond" evidence="8">
    <location>
        <begin position="791"/>
        <end position="809"/>
    </location>
</feature>
<keyword evidence="7 8" id="KW-1015">Disulfide bond</keyword>
<dbReference type="Pfam" id="PF00050">
    <property type="entry name" value="Kazal_1"/>
    <property type="match status" value="1"/>
</dbReference>
<dbReference type="PROSITE" id="PS50068">
    <property type="entry name" value="LDLRA_2"/>
    <property type="match status" value="13"/>
</dbReference>
<dbReference type="EMBL" id="HACA01011812">
    <property type="protein sequence ID" value="CDW29173.1"/>
    <property type="molecule type" value="Transcribed_RNA"/>
</dbReference>
<sequence>MIRLSVKNIVLTLFLGLFIINEAFSRRANGWFRLPDHLQQKRRRINGSPRQPIQSGQPSFDMNSMIPPPPPINYPLPPPPNEPILEDRIYYGRPLFIQNYPFRNIPPPLNPSPQEYENYMPNNDFEVNDIFNNYGSMIPNHPPNYSPSIDEGILPQSNNYPMDPYYSEPNSGSPNGLSSPIQPVVPKPMRPCKNAPFPPIQEANKYCRFMSPNSDQYYYDPTSKMCRKYTSCLPPSFDPRMNVLRNSFDTYEECLNSCYMTGSCCSRGASSTNLIPDSNLNDKEIEKSFFRCLNGRLIPRSDMCNGIIECSEGEDEMDCFPKTTTPPMFNSSLYFQCSNGAYIKKSYLCDGIAHCTEKEDEQNCSLRRMRPETRKIITLNSRNFDEIVFGNTKTHFVMVYFFAPWCPACNRFKPKYKKVYKDYYKRNITFYDVDLDRDPLFLDRFMIDTFPKILFWNLMLPGSPFEYYKDFGLTSEGFGLWIEKVTKIQSQNYCGLREFPCHGNMQCLPKELVCDYVTNCQDGSDERLCAKNRKSGRNNFNNKKKNRPNVKTTSTTSVTVKTTTTTLVIIKTTPTTSVTIKTTHTSLMDSSKIKKSSTSNPRFTTSTPPPRYSTTTKKRKFIPRRTKAPYTKKPPIITTTLSIRTTTPKRSIVRVTPFVPWAINTTSTENYEYYDGNEILDYGITSSILPINPFIPKTGKNMSIPKKTLNCELKCRDGTCIRFNERCNGIRECSDGVDEQDCGNCKRTQFTCKSNKECIDYMRRCDGESDCEDGSDEQLCEVKCKKTEYICDDGSCINFAKRCNGVYNCADKSDEAFCPSQCNSTIEFACNDGKCIDKALLCDGTPHCHDSTDEISCKSSNNCDGDDEWKCLSGDVCIDKRKRCDGYPDCHDLSDEDIDQCPERDCNEEWQFKCWDRKRCIDSRRLCDGYTDCLDGSDEVDCLSVVCQYWQFKCLLDGVCVDSRRKCDGYNDCNDGSDETNCKGLSTQTYIFEHSPKTIPVKLFSNVILDCNVVNPSGKWTYEGQNVHDSTSAGLEGRLGTAFKNGSLLIRNFQKEDVGYYTCASSGGNEVSSVYVVLDASSCKKECKDDEFAQRVCGSNGLIYSSLCDLTKASCNLKIKIRPVAMSKCNRLTTSKCAIDERECVNPSGKCIKETSFCDGIPDCEDKGDEKFCFRKDMKSVIIGKNISVAIKNELEPKVVRIKCHLSGENFLWWFRDNLIQSNSAHATDEKGHVLIITDLRKGDAGWYSCRNRAMEEYTTYLNVEYPAIAKGGPAELSFLAGQRGVIPCRVDANPSISYIVWHKNGSPIGSTKGSLVLDSVTSSKDRGDYTCTPYNLRGTMGPSTKVSVRVRTRFYECPVYCSTEIYDPVCGIDGRTYDNECFLILESCNNIRMKDLYAVHSGRCEKNSYGNMGRPQMTTSTILEILRATTTMVPYMDFNLMETTMLPPLDIFAYPTTTLCATTTETITTKPIYYPWTTSRPYETTQTPLDSDISCKDHEWTCDDGHCIPFVNQCNGVSDCPGGEDEKYCADLKNDFICGDMLIDKSLVCDGYPHCLNGEDEGDCPVEKEDDLKWTCPDSDNEYICDDYGKCICASLAPGATLPSALDSQSYTTTTLSPLLTTSPTFLSYDDEYIDNNFFGSGHFPMKEELDTQTFE</sequence>
<dbReference type="InterPro" id="IPR036055">
    <property type="entry name" value="LDL_receptor-like_sf"/>
</dbReference>
<dbReference type="SMART" id="SM00409">
    <property type="entry name" value="IG"/>
    <property type="match status" value="3"/>
</dbReference>
<feature type="disulfide bond" evidence="8">
    <location>
        <begin position="304"/>
        <end position="319"/>
    </location>
</feature>
<dbReference type="Pfam" id="PF07648">
    <property type="entry name" value="Kazal_2"/>
    <property type="match status" value="1"/>
</dbReference>
<keyword evidence="6" id="KW-0472">Membrane</keyword>
<dbReference type="SMART" id="SM00408">
    <property type="entry name" value="IGc2"/>
    <property type="match status" value="3"/>
</dbReference>
<dbReference type="Gene3D" id="3.40.30.10">
    <property type="entry name" value="Glutaredoxin"/>
    <property type="match status" value="1"/>
</dbReference>
<dbReference type="SUPFAM" id="SSF57424">
    <property type="entry name" value="LDL receptor-like module"/>
    <property type="match status" value="12"/>
</dbReference>
<dbReference type="InterPro" id="IPR036179">
    <property type="entry name" value="Ig-like_dom_sf"/>
</dbReference>
<dbReference type="PROSITE" id="PS01209">
    <property type="entry name" value="LDLRA_1"/>
    <property type="match status" value="5"/>
</dbReference>
<dbReference type="InterPro" id="IPR017937">
    <property type="entry name" value="Thioredoxin_CS"/>
</dbReference>
<evidence type="ECO:0000256" key="9">
    <source>
        <dbReference type="SAM" id="MobiDB-lite"/>
    </source>
</evidence>
<keyword evidence="5" id="KW-1133">Transmembrane helix</keyword>
<feature type="compositionally biased region" description="Polar residues" evidence="9">
    <location>
        <begin position="48"/>
        <end position="61"/>
    </location>
</feature>
<dbReference type="Gene3D" id="2.60.40.10">
    <property type="entry name" value="Immunoglobulins"/>
    <property type="match status" value="3"/>
</dbReference>
<dbReference type="InterPro" id="IPR003599">
    <property type="entry name" value="Ig_sub"/>
</dbReference>
<feature type="compositionally biased region" description="Low complexity" evidence="9">
    <location>
        <begin position="167"/>
        <end position="180"/>
    </location>
</feature>
<dbReference type="InterPro" id="IPR036058">
    <property type="entry name" value="Kazal_dom_sf"/>
</dbReference>
<feature type="domain" description="Thioredoxin" evidence="11">
    <location>
        <begin position="364"/>
        <end position="487"/>
    </location>
</feature>
<feature type="disulfide bond" evidence="8">
    <location>
        <begin position="1496"/>
        <end position="1508"/>
    </location>
</feature>
<feature type="domain" description="Kazal-like" evidence="12">
    <location>
        <begin position="1077"/>
        <end position="1131"/>
    </location>
</feature>
<dbReference type="PROSITE" id="PS50835">
    <property type="entry name" value="IG_LIKE"/>
    <property type="match status" value="2"/>
</dbReference>
<feature type="domain" description="Kazal-like" evidence="12">
    <location>
        <begin position="1352"/>
        <end position="1407"/>
    </location>
</feature>
<evidence type="ECO:0000256" key="3">
    <source>
        <dbReference type="ARBA" id="ARBA00022692"/>
    </source>
</evidence>
<feature type="disulfide bond" evidence="8">
    <location>
        <begin position="337"/>
        <end position="355"/>
    </location>
</feature>
<proteinExistence type="predicted"/>
<dbReference type="SMART" id="SM00280">
    <property type="entry name" value="KAZAL"/>
    <property type="match status" value="2"/>
</dbReference>
<evidence type="ECO:0000256" key="5">
    <source>
        <dbReference type="ARBA" id="ARBA00022989"/>
    </source>
</evidence>
<accession>A0A0K2TT18</accession>
<feature type="region of interest" description="Disordered" evidence="9">
    <location>
        <begin position="532"/>
        <end position="556"/>
    </location>
</feature>
<evidence type="ECO:0000313" key="13">
    <source>
        <dbReference type="EMBL" id="CDW29173.1"/>
    </source>
</evidence>
<evidence type="ECO:0000259" key="10">
    <source>
        <dbReference type="PROSITE" id="PS50835"/>
    </source>
</evidence>
<evidence type="ECO:0000256" key="4">
    <source>
        <dbReference type="ARBA" id="ARBA00022737"/>
    </source>
</evidence>
<dbReference type="GO" id="GO:0005886">
    <property type="term" value="C:plasma membrane"/>
    <property type="evidence" value="ECO:0007669"/>
    <property type="project" value="TreeGrafter"/>
</dbReference>
<evidence type="ECO:0000259" key="11">
    <source>
        <dbReference type="PROSITE" id="PS51352"/>
    </source>
</evidence>
<dbReference type="CDD" id="cd00112">
    <property type="entry name" value="LDLa"/>
    <property type="match status" value="13"/>
</dbReference>
<feature type="disulfide bond" evidence="8">
    <location>
        <begin position="927"/>
        <end position="942"/>
    </location>
</feature>
<feature type="disulfide bond" evidence="8">
    <location>
        <begin position="842"/>
        <end position="857"/>
    </location>
</feature>
<dbReference type="PROSITE" id="PS00194">
    <property type="entry name" value="THIOREDOXIN_1"/>
    <property type="match status" value="1"/>
</dbReference>
<feature type="disulfide bond" evidence="8">
    <location>
        <begin position="1515"/>
        <end position="1530"/>
    </location>
</feature>
<feature type="disulfide bond" evidence="8">
    <location>
        <begin position="727"/>
        <end position="742"/>
    </location>
</feature>
<dbReference type="InterPro" id="IPR007110">
    <property type="entry name" value="Ig-like_dom"/>
</dbReference>
<feature type="domain" description="Ig-like" evidence="10">
    <location>
        <begin position="1020"/>
        <end position="1079"/>
    </location>
</feature>
<dbReference type="SUPFAM" id="SSF52833">
    <property type="entry name" value="Thioredoxin-like"/>
    <property type="match status" value="1"/>
</dbReference>
<dbReference type="InterPro" id="IPR013783">
    <property type="entry name" value="Ig-like_fold"/>
</dbReference>
<dbReference type="InterPro" id="IPR023415">
    <property type="entry name" value="LDLR_class-A_CS"/>
</dbReference>
<keyword evidence="3" id="KW-0812">Transmembrane</keyword>
<dbReference type="PANTHER" id="PTHR24270">
    <property type="entry name" value="LOW-DENSITY LIPOPROTEIN RECEPTOR-RELATED"/>
    <property type="match status" value="1"/>
</dbReference>
<dbReference type="GO" id="GO:0012505">
    <property type="term" value="C:endomembrane system"/>
    <property type="evidence" value="ECO:0007669"/>
    <property type="project" value="UniProtKB-SubCell"/>
</dbReference>
<feature type="compositionally biased region" description="Low complexity" evidence="9">
    <location>
        <begin position="596"/>
        <end position="606"/>
    </location>
</feature>
<dbReference type="CDD" id="cd02961">
    <property type="entry name" value="PDI_a_family"/>
    <property type="match status" value="1"/>
</dbReference>
<feature type="disulfide bond" evidence="8">
    <location>
        <begin position="803"/>
        <end position="818"/>
    </location>
</feature>
<evidence type="ECO:0000256" key="8">
    <source>
        <dbReference type="PROSITE-ProRule" id="PRU00124"/>
    </source>
</evidence>
<feature type="domain" description="Ig-like" evidence="10">
    <location>
        <begin position="1267"/>
        <end position="1348"/>
    </location>
</feature>
<protein>
    <submittedName>
        <fullName evidence="13">Basement membranespecific heparan sulfate proteoglycan core proteinlike [Aplysia californica]</fullName>
    </submittedName>
</protein>
<feature type="region of interest" description="Disordered" evidence="9">
    <location>
        <begin position="146"/>
        <end position="185"/>
    </location>
</feature>
<evidence type="ECO:0000259" key="12">
    <source>
        <dbReference type="PROSITE" id="PS51465"/>
    </source>
</evidence>
<dbReference type="InterPro" id="IPR050685">
    <property type="entry name" value="LDLR"/>
</dbReference>
<name>A0A0K2TT18_LEPSM</name>
<dbReference type="CDD" id="cd00104">
    <property type="entry name" value="KAZAL_FS"/>
    <property type="match status" value="1"/>
</dbReference>
<evidence type="ECO:0000256" key="6">
    <source>
        <dbReference type="ARBA" id="ARBA00023136"/>
    </source>
</evidence>
<dbReference type="Pfam" id="PF00057">
    <property type="entry name" value="Ldl_recept_a"/>
    <property type="match status" value="9"/>
</dbReference>
<feature type="disulfide bond" evidence="8">
    <location>
        <begin position="1550"/>
        <end position="1565"/>
    </location>
</feature>
<dbReference type="SUPFAM" id="SSF48726">
    <property type="entry name" value="Immunoglobulin"/>
    <property type="match status" value="3"/>
</dbReference>
<keyword evidence="4" id="KW-0677">Repeat</keyword>
<dbReference type="GO" id="GO:0016192">
    <property type="term" value="P:vesicle-mediated transport"/>
    <property type="evidence" value="ECO:0007669"/>
    <property type="project" value="UniProtKB-ARBA"/>
</dbReference>
<feature type="disulfide bond" evidence="8">
    <location>
        <begin position="784"/>
        <end position="796"/>
    </location>
</feature>
<feature type="disulfide bond" evidence="8">
    <location>
        <begin position="967"/>
        <end position="982"/>
    </location>
</feature>
<evidence type="ECO:0000256" key="2">
    <source>
        <dbReference type="ARBA" id="ARBA00004308"/>
    </source>
</evidence>
<dbReference type="SMART" id="SM00192">
    <property type="entry name" value="LDLa"/>
    <property type="match status" value="13"/>
</dbReference>
<dbReference type="OrthoDB" id="10047962at2759"/>
<dbReference type="InterPro" id="IPR003598">
    <property type="entry name" value="Ig_sub2"/>
</dbReference>
<feature type="disulfide bond" evidence="8">
    <location>
        <begin position="830"/>
        <end position="848"/>
    </location>
</feature>
<dbReference type="InterPro" id="IPR036249">
    <property type="entry name" value="Thioredoxin-like_sf"/>
</dbReference>
<feature type="region of interest" description="Disordered" evidence="9">
    <location>
        <begin position="42"/>
        <end position="61"/>
    </location>
</feature>
<dbReference type="InterPro" id="IPR002350">
    <property type="entry name" value="Kazal_dom"/>
</dbReference>
<feature type="disulfide bond" evidence="8">
    <location>
        <begin position="292"/>
        <end position="310"/>
    </location>
</feature>
<evidence type="ECO:0000256" key="1">
    <source>
        <dbReference type="ARBA" id="ARBA00004167"/>
    </source>
</evidence>
<evidence type="ECO:0000256" key="7">
    <source>
        <dbReference type="ARBA" id="ARBA00023157"/>
    </source>
</evidence>
<feature type="disulfide bond" evidence="8">
    <location>
        <begin position="1158"/>
        <end position="1173"/>
    </location>
</feature>
<feature type="disulfide bond" evidence="8">
    <location>
        <begin position="349"/>
        <end position="364"/>
    </location>
</feature>
<feature type="compositionally biased region" description="Basic residues" evidence="9">
    <location>
        <begin position="532"/>
        <end position="548"/>
    </location>
</feature>
<dbReference type="SUPFAM" id="SSF100895">
    <property type="entry name" value="Kazal-type serine protease inhibitors"/>
    <property type="match status" value="2"/>
</dbReference>
<comment type="caution">
    <text evidence="8">Lacks conserved residue(s) required for the propagation of feature annotation.</text>
</comment>
<dbReference type="Gene3D" id="3.30.60.30">
    <property type="match status" value="2"/>
</dbReference>
<feature type="disulfide bond" evidence="8">
    <location>
        <begin position="715"/>
        <end position="733"/>
    </location>
</feature>
<organism evidence="13">
    <name type="scientific">Lepeophtheirus salmonis</name>
    <name type="common">Salmon louse</name>
    <name type="synonym">Caligus salmonis</name>
    <dbReference type="NCBI Taxonomy" id="72036"/>
    <lineage>
        <taxon>Eukaryota</taxon>
        <taxon>Metazoa</taxon>
        <taxon>Ecdysozoa</taxon>
        <taxon>Arthropoda</taxon>
        <taxon>Crustacea</taxon>
        <taxon>Multicrustacea</taxon>
        <taxon>Hexanauplia</taxon>
        <taxon>Copepoda</taxon>
        <taxon>Siphonostomatoida</taxon>
        <taxon>Caligidae</taxon>
        <taxon>Lepeophtheirus</taxon>
    </lineage>
</organism>
<dbReference type="PROSITE" id="PS51352">
    <property type="entry name" value="THIOREDOXIN_2"/>
    <property type="match status" value="1"/>
</dbReference>
<dbReference type="PRINTS" id="PR00261">
    <property type="entry name" value="LDLRECEPTOR"/>
</dbReference>
<dbReference type="Gene3D" id="2.40.128.620">
    <property type="match status" value="1"/>
</dbReference>
<dbReference type="Pfam" id="PF00085">
    <property type="entry name" value="Thioredoxin"/>
    <property type="match status" value="1"/>
</dbReference>
<dbReference type="InterPro" id="IPR002172">
    <property type="entry name" value="LDrepeatLR_classA_rpt"/>
</dbReference>
<feature type="region of interest" description="Disordered" evidence="9">
    <location>
        <begin position="585"/>
        <end position="619"/>
    </location>
</feature>